<keyword evidence="13" id="KW-0479">Metal-binding</keyword>
<comment type="caution">
    <text evidence="15">The sequence shown here is derived from an EMBL/GenBank/DDBJ whole genome shotgun (WGS) entry which is preliminary data.</text>
</comment>
<dbReference type="AlphaFoldDB" id="A0A2W5NA46"/>
<dbReference type="GO" id="GO:0003700">
    <property type="term" value="F:DNA-binding transcription factor activity"/>
    <property type="evidence" value="ECO:0007669"/>
    <property type="project" value="InterPro"/>
</dbReference>
<accession>A0A2W5NA46</accession>
<keyword evidence="13" id="KW-0862">Zinc</keyword>
<evidence type="ECO:0000256" key="6">
    <source>
        <dbReference type="ARBA" id="ARBA00022763"/>
    </source>
</evidence>
<dbReference type="NCBIfam" id="TIGR00589">
    <property type="entry name" value="ogt"/>
    <property type="match status" value="1"/>
</dbReference>
<feature type="binding site" evidence="13">
    <location>
        <position position="81"/>
    </location>
    <ligand>
        <name>Zn(2+)</name>
        <dbReference type="ChEBI" id="CHEBI:29105"/>
    </ligand>
</feature>
<feature type="domain" description="HTH araC/xylS-type" evidence="14">
    <location>
        <begin position="96"/>
        <end position="193"/>
    </location>
</feature>
<sequence length="360" mass="37449">MPRMERILDEAAPAGGAEAARWDAVVARDAAADGRFVYAVTTTGVYCRPSCPSRQAKRANTRFFDGPEAAEAAGFRPCLRCHPRAASLAEANAALVAAACRLLETAEEPPTLEALAARIGLSPAHFHRLFKRATGLTPRAYAAARRAGRLRDELAGGGSVTSALYAAGYGSAGRLYAESDAILGMTPGAYRDGGRDVVIRYAVGASSLGPVLVAMSDRGVCAILMGEEAEAPAAALARRFPKARIAAGDADFAALVGRVVALVEDPAGGFDLPLDLRGTAFQRRVWQALREIPAGATASYAEIAARIGAPGSARAVAGACAANPVAIAVPCHRVLRGDGALSGYRWGVERKRALLAREGR</sequence>
<dbReference type="FunFam" id="1.10.10.10:FF:000214">
    <property type="entry name" value="Methylated-DNA--protein-cysteine methyltransferase"/>
    <property type="match status" value="1"/>
</dbReference>
<dbReference type="GO" id="GO:0043565">
    <property type="term" value="F:sequence-specific DNA binding"/>
    <property type="evidence" value="ECO:0007669"/>
    <property type="project" value="InterPro"/>
</dbReference>
<dbReference type="InterPro" id="IPR014048">
    <property type="entry name" value="MethylDNA_cys_MeTrfase_DNA-bd"/>
</dbReference>
<evidence type="ECO:0000259" key="14">
    <source>
        <dbReference type="PROSITE" id="PS01124"/>
    </source>
</evidence>
<dbReference type="InterPro" id="IPR004026">
    <property type="entry name" value="Ada_DNA_repair_Zn-bd"/>
</dbReference>
<dbReference type="InterPro" id="IPR036217">
    <property type="entry name" value="MethylDNA_cys_MeTrfase_DNAb"/>
</dbReference>
<dbReference type="GO" id="GO:0032259">
    <property type="term" value="P:methylation"/>
    <property type="evidence" value="ECO:0007669"/>
    <property type="project" value="UniProtKB-KW"/>
</dbReference>
<feature type="binding site" evidence="13">
    <location>
        <position position="78"/>
    </location>
    <ligand>
        <name>Zn(2+)</name>
        <dbReference type="ChEBI" id="CHEBI:29105"/>
    </ligand>
</feature>
<feature type="binding site" evidence="13">
    <location>
        <position position="47"/>
    </location>
    <ligand>
        <name>Zn(2+)</name>
        <dbReference type="ChEBI" id="CHEBI:29105"/>
    </ligand>
</feature>
<dbReference type="GO" id="GO:0006281">
    <property type="term" value="P:DNA repair"/>
    <property type="evidence" value="ECO:0007669"/>
    <property type="project" value="UniProtKB-KW"/>
</dbReference>
<dbReference type="Proteomes" id="UP000249185">
    <property type="component" value="Unassembled WGS sequence"/>
</dbReference>
<dbReference type="SUPFAM" id="SSF46767">
    <property type="entry name" value="Methylated DNA-protein cysteine methyltransferase, C-terminal domain"/>
    <property type="match status" value="1"/>
</dbReference>
<comment type="catalytic activity">
    <reaction evidence="11">
        <text>a 6-O-methyl-2'-deoxyguanosine in DNA + L-cysteinyl-[protein] = S-methyl-L-cysteinyl-[protein] + a 2'-deoxyguanosine in DNA</text>
        <dbReference type="Rhea" id="RHEA:24000"/>
        <dbReference type="Rhea" id="RHEA-COMP:10131"/>
        <dbReference type="Rhea" id="RHEA-COMP:10132"/>
        <dbReference type="Rhea" id="RHEA-COMP:11367"/>
        <dbReference type="Rhea" id="RHEA-COMP:11368"/>
        <dbReference type="ChEBI" id="CHEBI:29950"/>
        <dbReference type="ChEBI" id="CHEBI:82612"/>
        <dbReference type="ChEBI" id="CHEBI:85445"/>
        <dbReference type="ChEBI" id="CHEBI:85448"/>
        <dbReference type="EC" id="2.1.1.63"/>
    </reaction>
</comment>
<evidence type="ECO:0000256" key="5">
    <source>
        <dbReference type="ARBA" id="ARBA00022679"/>
    </source>
</evidence>
<dbReference type="PROSITE" id="PS01124">
    <property type="entry name" value="HTH_ARAC_FAMILY_2"/>
    <property type="match status" value="1"/>
</dbReference>
<evidence type="ECO:0000313" key="15">
    <source>
        <dbReference type="EMBL" id="PZQ49894.1"/>
    </source>
</evidence>
<evidence type="ECO:0000256" key="4">
    <source>
        <dbReference type="ARBA" id="ARBA00022603"/>
    </source>
</evidence>
<dbReference type="InterPro" id="IPR035451">
    <property type="entry name" value="Ada-like_dom_sf"/>
</dbReference>
<dbReference type="Gene3D" id="3.40.10.10">
    <property type="entry name" value="DNA Methylphosphotriester Repair Domain"/>
    <property type="match status" value="1"/>
</dbReference>
<keyword evidence="15" id="KW-0238">DNA-binding</keyword>
<dbReference type="EMBL" id="QFPW01000006">
    <property type="protein sequence ID" value="PZQ49894.1"/>
    <property type="molecule type" value="Genomic_DNA"/>
</dbReference>
<protein>
    <recommendedName>
        <fullName evidence="3">methylated-DNA--[protein]-cysteine S-methyltransferase</fullName>
        <ecNumber evidence="3">2.1.1.63</ecNumber>
    </recommendedName>
</protein>
<dbReference type="InterPro" id="IPR001497">
    <property type="entry name" value="MethylDNA_cys_MeTrfase_AS"/>
</dbReference>
<dbReference type="SUPFAM" id="SSF57884">
    <property type="entry name" value="Ada DNA repair protein, N-terminal domain (N-Ada 10)"/>
    <property type="match status" value="1"/>
</dbReference>
<dbReference type="CDD" id="cd06445">
    <property type="entry name" value="ATase"/>
    <property type="match status" value="1"/>
</dbReference>
<dbReference type="PANTHER" id="PTHR10815:SF14">
    <property type="entry name" value="BIFUNCTIONAL TRANSCRIPTIONAL ACTIVATOR_DNA REPAIR ENZYME ADA"/>
    <property type="match status" value="1"/>
</dbReference>
<dbReference type="Gene3D" id="1.10.10.60">
    <property type="entry name" value="Homeodomain-like"/>
    <property type="match status" value="1"/>
</dbReference>
<comment type="similarity">
    <text evidence="2">Belongs to the MGMT family.</text>
</comment>
<feature type="active site" description="Nucleophile; methyl group acceptor from either O6-methylguanine or O4-methylthymine" evidence="12">
    <location>
        <position position="331"/>
    </location>
</feature>
<evidence type="ECO:0000256" key="7">
    <source>
        <dbReference type="ARBA" id="ARBA00023015"/>
    </source>
</evidence>
<feature type="binding site" evidence="13">
    <location>
        <position position="51"/>
    </location>
    <ligand>
        <name>Zn(2+)</name>
        <dbReference type="ChEBI" id="CHEBI:29105"/>
    </ligand>
</feature>
<gene>
    <name evidence="15" type="ORF">DI556_10605</name>
</gene>
<dbReference type="InterPro" id="IPR018060">
    <property type="entry name" value="HTH_AraC"/>
</dbReference>
<dbReference type="Gene3D" id="3.30.160.70">
    <property type="entry name" value="Methylated DNA-protein cysteine methyltransferase domain"/>
    <property type="match status" value="1"/>
</dbReference>
<name>A0A2W5NA46_RHOSU</name>
<evidence type="ECO:0000256" key="13">
    <source>
        <dbReference type="PIRSR" id="PIRSR000409-3"/>
    </source>
</evidence>
<dbReference type="InterPro" id="IPR016221">
    <property type="entry name" value="Bifunct_regulatory_prot_Ada"/>
</dbReference>
<dbReference type="Pfam" id="PF12833">
    <property type="entry name" value="HTH_18"/>
    <property type="match status" value="1"/>
</dbReference>
<proteinExistence type="inferred from homology"/>
<comment type="cofactor">
    <cofactor evidence="13">
        <name>Zn(2+)</name>
        <dbReference type="ChEBI" id="CHEBI:29105"/>
    </cofactor>
    <text evidence="13">Binds 1 zinc ion per subunit.</text>
</comment>
<dbReference type="InterPro" id="IPR036631">
    <property type="entry name" value="MGMT_N_sf"/>
</dbReference>
<evidence type="ECO:0000256" key="3">
    <source>
        <dbReference type="ARBA" id="ARBA00011918"/>
    </source>
</evidence>
<keyword evidence="10" id="KW-0234">DNA repair</keyword>
<dbReference type="SUPFAM" id="SSF53155">
    <property type="entry name" value="Methylated DNA-protein cysteine methyltransferase domain"/>
    <property type="match status" value="1"/>
</dbReference>
<dbReference type="PIRSF" id="PIRSF000409">
    <property type="entry name" value="Ada"/>
    <property type="match status" value="1"/>
</dbReference>
<comment type="catalytic activity">
    <reaction evidence="1">
        <text>a 4-O-methyl-thymidine in DNA + L-cysteinyl-[protein] = a thymidine in DNA + S-methyl-L-cysteinyl-[protein]</text>
        <dbReference type="Rhea" id="RHEA:53428"/>
        <dbReference type="Rhea" id="RHEA-COMP:10131"/>
        <dbReference type="Rhea" id="RHEA-COMP:10132"/>
        <dbReference type="Rhea" id="RHEA-COMP:13555"/>
        <dbReference type="Rhea" id="RHEA-COMP:13556"/>
        <dbReference type="ChEBI" id="CHEBI:29950"/>
        <dbReference type="ChEBI" id="CHEBI:82612"/>
        <dbReference type="ChEBI" id="CHEBI:137386"/>
        <dbReference type="ChEBI" id="CHEBI:137387"/>
        <dbReference type="EC" id="2.1.1.63"/>
    </reaction>
</comment>
<evidence type="ECO:0000256" key="12">
    <source>
        <dbReference type="PIRSR" id="PIRSR000409-1"/>
    </source>
</evidence>
<dbReference type="SMART" id="SM00342">
    <property type="entry name" value="HTH_ARAC"/>
    <property type="match status" value="1"/>
</dbReference>
<evidence type="ECO:0000256" key="8">
    <source>
        <dbReference type="ARBA" id="ARBA00023159"/>
    </source>
</evidence>
<evidence type="ECO:0000256" key="11">
    <source>
        <dbReference type="ARBA" id="ARBA00049348"/>
    </source>
</evidence>
<dbReference type="Pfam" id="PF02805">
    <property type="entry name" value="Ada_Zn_binding"/>
    <property type="match status" value="1"/>
</dbReference>
<organism evidence="15 16">
    <name type="scientific">Rhodovulum sulfidophilum</name>
    <name type="common">Rhodobacter sulfidophilus</name>
    <dbReference type="NCBI Taxonomy" id="35806"/>
    <lineage>
        <taxon>Bacteria</taxon>
        <taxon>Pseudomonadati</taxon>
        <taxon>Pseudomonadota</taxon>
        <taxon>Alphaproteobacteria</taxon>
        <taxon>Rhodobacterales</taxon>
        <taxon>Paracoccaceae</taxon>
        <taxon>Rhodovulum</taxon>
    </lineage>
</organism>
<dbReference type="GO" id="GO:0008270">
    <property type="term" value="F:zinc ion binding"/>
    <property type="evidence" value="ECO:0007669"/>
    <property type="project" value="InterPro"/>
</dbReference>
<evidence type="ECO:0000256" key="1">
    <source>
        <dbReference type="ARBA" id="ARBA00001286"/>
    </source>
</evidence>
<keyword evidence="9" id="KW-0804">Transcription</keyword>
<keyword evidence="5 15" id="KW-0808">Transferase</keyword>
<dbReference type="PROSITE" id="PS00374">
    <property type="entry name" value="MGMT"/>
    <property type="match status" value="1"/>
</dbReference>
<evidence type="ECO:0000313" key="16">
    <source>
        <dbReference type="Proteomes" id="UP000249185"/>
    </source>
</evidence>
<keyword evidence="8" id="KW-0010">Activator</keyword>
<dbReference type="InterPro" id="IPR009057">
    <property type="entry name" value="Homeodomain-like_sf"/>
</dbReference>
<dbReference type="EC" id="2.1.1.63" evidence="3"/>
<dbReference type="NCBIfam" id="NF011964">
    <property type="entry name" value="PRK15435.1"/>
    <property type="match status" value="1"/>
</dbReference>
<feature type="active site" description="Nucleophile; methyl group acceptor from methylphosphotriester" evidence="12">
    <location>
        <position position="47"/>
    </location>
</feature>
<evidence type="ECO:0000256" key="10">
    <source>
        <dbReference type="ARBA" id="ARBA00023204"/>
    </source>
</evidence>
<evidence type="ECO:0000256" key="9">
    <source>
        <dbReference type="ARBA" id="ARBA00023163"/>
    </source>
</evidence>
<reference evidence="15 16" key="1">
    <citation type="submission" date="2017-08" db="EMBL/GenBank/DDBJ databases">
        <title>Infants hospitalized years apart are colonized by the same room-sourced microbial strains.</title>
        <authorList>
            <person name="Brooks B."/>
            <person name="Olm M.R."/>
            <person name="Firek B.A."/>
            <person name="Baker R."/>
            <person name="Thomas B.C."/>
            <person name="Morowitz M.J."/>
            <person name="Banfield J.F."/>
        </authorList>
    </citation>
    <scope>NUCLEOTIDE SEQUENCE [LARGE SCALE GENOMIC DNA]</scope>
    <source>
        <strain evidence="15">S2_005_002_R2_34</strain>
    </source>
</reference>
<dbReference type="SUPFAM" id="SSF46689">
    <property type="entry name" value="Homeodomain-like"/>
    <property type="match status" value="1"/>
</dbReference>
<evidence type="ECO:0000256" key="2">
    <source>
        <dbReference type="ARBA" id="ARBA00008711"/>
    </source>
</evidence>
<keyword evidence="6" id="KW-0227">DNA damage</keyword>
<dbReference type="PANTHER" id="PTHR10815">
    <property type="entry name" value="METHYLATED-DNA--PROTEIN-CYSTEINE METHYLTRANSFERASE"/>
    <property type="match status" value="1"/>
</dbReference>
<dbReference type="Gene3D" id="1.10.10.10">
    <property type="entry name" value="Winged helix-like DNA-binding domain superfamily/Winged helix DNA-binding domain"/>
    <property type="match status" value="1"/>
</dbReference>
<keyword evidence="7" id="KW-0805">Transcription regulation</keyword>
<dbReference type="Pfam" id="PF01035">
    <property type="entry name" value="DNA_binding_1"/>
    <property type="match status" value="1"/>
</dbReference>
<dbReference type="GO" id="GO:0003908">
    <property type="term" value="F:methylated-DNA-[protein]-cysteine S-methyltransferase activity"/>
    <property type="evidence" value="ECO:0007669"/>
    <property type="project" value="UniProtKB-EC"/>
</dbReference>
<dbReference type="InterPro" id="IPR036388">
    <property type="entry name" value="WH-like_DNA-bd_sf"/>
</dbReference>
<keyword evidence="4 15" id="KW-0489">Methyltransferase</keyword>